<gene>
    <name evidence="1" type="ORF">FBU59_006787</name>
</gene>
<dbReference type="EMBL" id="JANBPW010006112">
    <property type="protein sequence ID" value="KAJ1931227.1"/>
    <property type="molecule type" value="Genomic_DNA"/>
</dbReference>
<evidence type="ECO:0000313" key="1">
    <source>
        <dbReference type="EMBL" id="KAJ1931227.1"/>
    </source>
</evidence>
<sequence length="74" mass="8138">MSDVKVQKSVDKLSAELAKVEASLQPILGQGMAEVLPKLTPLQRCELSALVAYSIETLFWIYMKANGVPPKEHP</sequence>
<evidence type="ECO:0000313" key="2">
    <source>
        <dbReference type="Proteomes" id="UP001150603"/>
    </source>
</evidence>
<accession>A0ACC1IZ19</accession>
<name>A0ACC1IZ19_9FUNG</name>
<reference evidence="1" key="1">
    <citation type="submission" date="2022-07" db="EMBL/GenBank/DDBJ databases">
        <title>Phylogenomic reconstructions and comparative analyses of Kickxellomycotina fungi.</title>
        <authorList>
            <person name="Reynolds N.K."/>
            <person name="Stajich J.E."/>
            <person name="Barry K."/>
            <person name="Grigoriev I.V."/>
            <person name="Crous P."/>
            <person name="Smith M.E."/>
        </authorList>
    </citation>
    <scope>NUCLEOTIDE SEQUENCE</scope>
    <source>
        <strain evidence="1">NRRL 5244</strain>
    </source>
</reference>
<keyword evidence="2" id="KW-1185">Reference proteome</keyword>
<proteinExistence type="predicted"/>
<comment type="caution">
    <text evidence="1">The sequence shown here is derived from an EMBL/GenBank/DDBJ whole genome shotgun (WGS) entry which is preliminary data.</text>
</comment>
<feature type="non-terminal residue" evidence="1">
    <location>
        <position position="74"/>
    </location>
</feature>
<protein>
    <submittedName>
        <fullName evidence="1">Uncharacterized protein</fullName>
    </submittedName>
</protein>
<organism evidence="1 2">
    <name type="scientific">Linderina macrospora</name>
    <dbReference type="NCBI Taxonomy" id="4868"/>
    <lineage>
        <taxon>Eukaryota</taxon>
        <taxon>Fungi</taxon>
        <taxon>Fungi incertae sedis</taxon>
        <taxon>Zoopagomycota</taxon>
        <taxon>Kickxellomycotina</taxon>
        <taxon>Kickxellomycetes</taxon>
        <taxon>Kickxellales</taxon>
        <taxon>Kickxellaceae</taxon>
        <taxon>Linderina</taxon>
    </lineage>
</organism>
<dbReference type="Proteomes" id="UP001150603">
    <property type="component" value="Unassembled WGS sequence"/>
</dbReference>